<dbReference type="Gramene" id="rna30754">
    <property type="protein sequence ID" value="RHN55553.1"/>
    <property type="gene ID" value="gene30754"/>
</dbReference>
<dbReference type="EMBL" id="PSQE01000005">
    <property type="protein sequence ID" value="RHN55553.1"/>
    <property type="molecule type" value="Genomic_DNA"/>
</dbReference>
<comment type="caution">
    <text evidence="1">The sequence shown here is derived from an EMBL/GenBank/DDBJ whole genome shotgun (WGS) entry which is preliminary data.</text>
</comment>
<reference evidence="2" key="1">
    <citation type="journal article" date="2018" name="Nat. Plants">
        <title>Whole-genome landscape of Medicago truncatula symbiotic genes.</title>
        <authorList>
            <person name="Pecrix Y."/>
            <person name="Staton S.E."/>
            <person name="Sallet E."/>
            <person name="Lelandais-Briere C."/>
            <person name="Moreau S."/>
            <person name="Carrere S."/>
            <person name="Blein T."/>
            <person name="Jardinaud M.F."/>
            <person name="Latrasse D."/>
            <person name="Zouine M."/>
            <person name="Zahm M."/>
            <person name="Kreplak J."/>
            <person name="Mayjonade B."/>
            <person name="Satge C."/>
            <person name="Perez M."/>
            <person name="Cauet S."/>
            <person name="Marande W."/>
            <person name="Chantry-Darmon C."/>
            <person name="Lopez-Roques C."/>
            <person name="Bouchez O."/>
            <person name="Berard A."/>
            <person name="Debelle F."/>
            <person name="Munos S."/>
            <person name="Bendahmane A."/>
            <person name="Berges H."/>
            <person name="Niebel A."/>
            <person name="Buitink J."/>
            <person name="Frugier F."/>
            <person name="Benhamed M."/>
            <person name="Crespi M."/>
            <person name="Gouzy J."/>
            <person name="Gamas P."/>
        </authorList>
    </citation>
    <scope>NUCLEOTIDE SEQUENCE [LARGE SCALE GENOMIC DNA]</scope>
    <source>
        <strain evidence="2">cv. Jemalong A17</strain>
    </source>
</reference>
<accession>A0A396HST3</accession>
<name>A0A396HST3_MEDTR</name>
<dbReference type="Proteomes" id="UP000265566">
    <property type="component" value="Chromosome 5"/>
</dbReference>
<dbReference type="AlphaFoldDB" id="A0A396HST3"/>
<proteinExistence type="predicted"/>
<evidence type="ECO:0000313" key="2">
    <source>
        <dbReference type="Proteomes" id="UP000265566"/>
    </source>
</evidence>
<gene>
    <name evidence="1" type="ORF">MtrunA17_Chr5g0419111</name>
</gene>
<sequence length="53" mass="6297">MRCHMLIACDQMAMYWSFDQPISPQNRTNIITFCLDTFLSLSLSFSKFHQSYK</sequence>
<evidence type="ECO:0000313" key="1">
    <source>
        <dbReference type="EMBL" id="RHN55553.1"/>
    </source>
</evidence>
<organism evidence="1 2">
    <name type="scientific">Medicago truncatula</name>
    <name type="common">Barrel medic</name>
    <name type="synonym">Medicago tribuloides</name>
    <dbReference type="NCBI Taxonomy" id="3880"/>
    <lineage>
        <taxon>Eukaryota</taxon>
        <taxon>Viridiplantae</taxon>
        <taxon>Streptophyta</taxon>
        <taxon>Embryophyta</taxon>
        <taxon>Tracheophyta</taxon>
        <taxon>Spermatophyta</taxon>
        <taxon>Magnoliopsida</taxon>
        <taxon>eudicotyledons</taxon>
        <taxon>Gunneridae</taxon>
        <taxon>Pentapetalae</taxon>
        <taxon>rosids</taxon>
        <taxon>fabids</taxon>
        <taxon>Fabales</taxon>
        <taxon>Fabaceae</taxon>
        <taxon>Papilionoideae</taxon>
        <taxon>50 kb inversion clade</taxon>
        <taxon>NPAAA clade</taxon>
        <taxon>Hologalegina</taxon>
        <taxon>IRL clade</taxon>
        <taxon>Trifolieae</taxon>
        <taxon>Medicago</taxon>
    </lineage>
</organism>
<protein>
    <submittedName>
        <fullName evidence="1">Uncharacterized protein</fullName>
    </submittedName>
</protein>